<dbReference type="AlphaFoldDB" id="A0AA40FZ31"/>
<name>A0AA40FZ31_9HYME</name>
<protein>
    <submittedName>
        <fullName evidence="1">Uncharacterized protein</fullName>
    </submittedName>
</protein>
<evidence type="ECO:0000313" key="1">
    <source>
        <dbReference type="EMBL" id="KAK1128089.1"/>
    </source>
</evidence>
<accession>A0AA40FZ31</accession>
<gene>
    <name evidence="1" type="ORF">K0M31_003574</name>
</gene>
<evidence type="ECO:0000313" key="2">
    <source>
        <dbReference type="Proteomes" id="UP001177670"/>
    </source>
</evidence>
<reference evidence="1" key="1">
    <citation type="submission" date="2021-10" db="EMBL/GenBank/DDBJ databases">
        <title>Melipona bicolor Genome sequencing and assembly.</title>
        <authorList>
            <person name="Araujo N.S."/>
            <person name="Arias M.C."/>
        </authorList>
    </citation>
    <scope>NUCLEOTIDE SEQUENCE</scope>
    <source>
        <strain evidence="1">USP_2M_L1-L4_2017</strain>
        <tissue evidence="1">Whole body</tissue>
    </source>
</reference>
<keyword evidence="2" id="KW-1185">Reference proteome</keyword>
<dbReference type="Proteomes" id="UP001177670">
    <property type="component" value="Unassembled WGS sequence"/>
</dbReference>
<feature type="non-terminal residue" evidence="1">
    <location>
        <position position="1"/>
    </location>
</feature>
<dbReference type="EMBL" id="JAHYIQ010000011">
    <property type="protein sequence ID" value="KAK1128089.1"/>
    <property type="molecule type" value="Genomic_DNA"/>
</dbReference>
<sequence length="99" mass="10881">NQSVVNEQHRGTLGTVNRAGHSSLIIALAVKSGCWSNRTPSDVRAAGPASARKARKRNDPRVLHYTIRAWGLGFPPRMGAPRFMPAPCLDYVARAFREL</sequence>
<comment type="caution">
    <text evidence="1">The sequence shown here is derived from an EMBL/GenBank/DDBJ whole genome shotgun (WGS) entry which is preliminary data.</text>
</comment>
<proteinExistence type="predicted"/>
<organism evidence="1 2">
    <name type="scientific">Melipona bicolor</name>
    <dbReference type="NCBI Taxonomy" id="60889"/>
    <lineage>
        <taxon>Eukaryota</taxon>
        <taxon>Metazoa</taxon>
        <taxon>Ecdysozoa</taxon>
        <taxon>Arthropoda</taxon>
        <taxon>Hexapoda</taxon>
        <taxon>Insecta</taxon>
        <taxon>Pterygota</taxon>
        <taxon>Neoptera</taxon>
        <taxon>Endopterygota</taxon>
        <taxon>Hymenoptera</taxon>
        <taxon>Apocrita</taxon>
        <taxon>Aculeata</taxon>
        <taxon>Apoidea</taxon>
        <taxon>Anthophila</taxon>
        <taxon>Apidae</taxon>
        <taxon>Melipona</taxon>
    </lineage>
</organism>